<feature type="region of interest" description="Disordered" evidence="1">
    <location>
        <begin position="90"/>
        <end position="168"/>
    </location>
</feature>
<keyword evidence="4" id="KW-1185">Reference proteome</keyword>
<keyword evidence="2" id="KW-0812">Transmembrane</keyword>
<dbReference type="EMBL" id="CP000282">
    <property type="protein sequence ID" value="ABD83158.1"/>
    <property type="molecule type" value="Genomic_DNA"/>
</dbReference>
<gene>
    <name evidence="3" type="ordered locus">Sde_3903</name>
</gene>
<proteinExistence type="predicted"/>
<evidence type="ECO:0000256" key="2">
    <source>
        <dbReference type="SAM" id="Phobius"/>
    </source>
</evidence>
<organism evidence="3 4">
    <name type="scientific">Saccharophagus degradans (strain 2-40 / ATCC 43961 / DSM 17024)</name>
    <dbReference type="NCBI Taxonomy" id="203122"/>
    <lineage>
        <taxon>Bacteria</taxon>
        <taxon>Pseudomonadati</taxon>
        <taxon>Pseudomonadota</taxon>
        <taxon>Gammaproteobacteria</taxon>
        <taxon>Cellvibrionales</taxon>
        <taxon>Cellvibrionaceae</taxon>
        <taxon>Saccharophagus</taxon>
    </lineage>
</organism>
<reference evidence="3 4" key="1">
    <citation type="journal article" date="2008" name="PLoS Genet.">
        <title>Complete genome sequence of the complex carbohydrate-degrading marine bacterium, Saccharophagus degradans strain 2-40 T.</title>
        <authorList>
            <person name="Weiner R.M."/>
            <person name="Taylor L.E.II."/>
            <person name="Henrissat B."/>
            <person name="Hauser L."/>
            <person name="Land M."/>
            <person name="Coutinho P.M."/>
            <person name="Rancurel C."/>
            <person name="Saunders E.H."/>
            <person name="Longmire A.G."/>
            <person name="Zhang H."/>
            <person name="Bayer E.A."/>
            <person name="Gilbert H.J."/>
            <person name="Larimer F."/>
            <person name="Zhulin I.B."/>
            <person name="Ekborg N.A."/>
            <person name="Lamed R."/>
            <person name="Richardson P.M."/>
            <person name="Borovok I."/>
            <person name="Hutcheson S."/>
        </authorList>
    </citation>
    <scope>NUCLEOTIDE SEQUENCE [LARGE SCALE GENOMIC DNA]</scope>
    <source>
        <strain evidence="4">2-40 / ATCC 43961 / DSM 17024</strain>
    </source>
</reference>
<feature type="compositionally biased region" description="Acidic residues" evidence="1">
    <location>
        <begin position="114"/>
        <end position="125"/>
    </location>
</feature>
<dbReference type="KEGG" id="sde:Sde_3903"/>
<dbReference type="OrthoDB" id="5766995at2"/>
<feature type="compositionally biased region" description="Polar residues" evidence="1">
    <location>
        <begin position="98"/>
        <end position="109"/>
    </location>
</feature>
<keyword evidence="2" id="KW-1133">Transmembrane helix</keyword>
<name>Q21DS1_SACD2</name>
<dbReference type="Proteomes" id="UP000001947">
    <property type="component" value="Chromosome"/>
</dbReference>
<evidence type="ECO:0008006" key="5">
    <source>
        <dbReference type="Google" id="ProtNLM"/>
    </source>
</evidence>
<dbReference type="STRING" id="203122.Sde_3903"/>
<dbReference type="InterPro" id="IPR025498">
    <property type="entry name" value="DUF4389"/>
</dbReference>
<keyword evidence="2" id="KW-0472">Membrane</keyword>
<feature type="compositionally biased region" description="Polar residues" evidence="1">
    <location>
        <begin position="130"/>
        <end position="144"/>
    </location>
</feature>
<dbReference type="eggNOG" id="ENOG50332F0">
    <property type="taxonomic scope" value="Bacteria"/>
</dbReference>
<evidence type="ECO:0000313" key="3">
    <source>
        <dbReference type="EMBL" id="ABD83158.1"/>
    </source>
</evidence>
<dbReference type="Pfam" id="PF14333">
    <property type="entry name" value="DUF4389"/>
    <property type="match status" value="1"/>
</dbReference>
<sequence length="168" mass="19054">MNTQTIDQDQLRSNITNQRHWARLVYMLIIGIALHFSGILMWVLCVLQFLFTLFTGQDNDHLRNFAASLTRYINRGLKFVSYNSEHKPFPFEAWNETPVGTNQRNTAPQREQESDIIDVDPEPVVDEPQTNETNTATQGNTEGTATKDEAAPQQPNTDSTDTQDKPSA</sequence>
<dbReference type="AlphaFoldDB" id="Q21DS1"/>
<dbReference type="GeneID" id="98615767"/>
<dbReference type="HOGENOM" id="CLU_1585312_0_0_6"/>
<dbReference type="RefSeq" id="WP_011470373.1">
    <property type="nucleotide sequence ID" value="NC_007912.1"/>
</dbReference>
<accession>Q21DS1</accession>
<protein>
    <recommendedName>
        <fullName evidence="5">DUF4389 domain-containing protein</fullName>
    </recommendedName>
</protein>
<feature type="transmembrane region" description="Helical" evidence="2">
    <location>
        <begin position="21"/>
        <end position="54"/>
    </location>
</feature>
<evidence type="ECO:0000313" key="4">
    <source>
        <dbReference type="Proteomes" id="UP000001947"/>
    </source>
</evidence>
<evidence type="ECO:0000256" key="1">
    <source>
        <dbReference type="SAM" id="MobiDB-lite"/>
    </source>
</evidence>